<reference evidence="3" key="1">
    <citation type="submission" date="2021-02" db="EMBL/GenBank/DDBJ databases">
        <authorList>
            <person name="Nowell W R."/>
        </authorList>
    </citation>
    <scope>NUCLEOTIDE SEQUENCE</scope>
</reference>
<dbReference type="Pfam" id="PF00566">
    <property type="entry name" value="RabGAP-TBC"/>
    <property type="match status" value="1"/>
</dbReference>
<evidence type="ECO:0000259" key="2">
    <source>
        <dbReference type="PROSITE" id="PS50086"/>
    </source>
</evidence>
<dbReference type="EMBL" id="CAJOBR010003258">
    <property type="protein sequence ID" value="CAF4730822.1"/>
    <property type="molecule type" value="Genomic_DNA"/>
</dbReference>
<accession>A0A821KAZ4</accession>
<dbReference type="PANTHER" id="PTHR22957:SF502">
    <property type="entry name" value="SMALL G PROTEIN SIGNALING MODULATOR 2-RELATED"/>
    <property type="match status" value="1"/>
</dbReference>
<dbReference type="InterPro" id="IPR000195">
    <property type="entry name" value="Rab-GAP-TBC_dom"/>
</dbReference>
<sequence length="434" mass="50196">MQIELQNSNNRKNTLAKLLNFTSETTHNVTESTLTSIKHVLASIPEKMSFAHQNALERKDSNLSNDVFFEDCAVHTVAIPIIEETSPDRTSTDDNRLLSSSSNKSVMIARTRTESVIDRSSPYNIIDTSTDADEDEGDDTHIKPIDHDEILINEQDNEVDQKLLDNHLSPSSSLTSGTDVYMDAVEILSDEQPNNGSDGSLTPICYGSFTKETIDAFSVNLHRIDKDVARCDRTYTYFTNMNNLKKLRNIMCTYVWDNLTTGYIQGMCDLVAPLLVVFDEEVIAYSCFCYLMKRLLPNFPHGAGMDEHFGHMRSLLQILDFELYEHIHRTGDFTHFYFCYRWFLLDFKREFIYEDIFLVWETIAAARRTVSKRFVLFIALAMLKAYREIILDNRMDFTDIIRFFNEMAERHDTREILRAARELVLELQQLVDNK</sequence>
<evidence type="ECO:0000313" key="4">
    <source>
        <dbReference type="Proteomes" id="UP000663848"/>
    </source>
</evidence>
<dbReference type="SMART" id="SM00164">
    <property type="entry name" value="TBC"/>
    <property type="match status" value="1"/>
</dbReference>
<dbReference type="Gene3D" id="1.10.472.80">
    <property type="entry name" value="Ypt/Rab-GAP domain of gyp1p, domain 3"/>
    <property type="match status" value="1"/>
</dbReference>
<dbReference type="Gene3D" id="1.10.8.270">
    <property type="entry name" value="putative rabgap domain of human tbc1 domain family member 14 like domains"/>
    <property type="match status" value="1"/>
</dbReference>
<gene>
    <name evidence="3" type="ORF">QYT958_LOCUS19562</name>
</gene>
<keyword evidence="1" id="KW-0343">GTPase activation</keyword>
<dbReference type="Proteomes" id="UP000663848">
    <property type="component" value="Unassembled WGS sequence"/>
</dbReference>
<organism evidence="3 4">
    <name type="scientific">Rotaria socialis</name>
    <dbReference type="NCBI Taxonomy" id="392032"/>
    <lineage>
        <taxon>Eukaryota</taxon>
        <taxon>Metazoa</taxon>
        <taxon>Spiralia</taxon>
        <taxon>Gnathifera</taxon>
        <taxon>Rotifera</taxon>
        <taxon>Eurotatoria</taxon>
        <taxon>Bdelloidea</taxon>
        <taxon>Philodinida</taxon>
        <taxon>Philodinidae</taxon>
        <taxon>Rotaria</taxon>
    </lineage>
</organism>
<name>A0A821KAZ4_9BILA</name>
<proteinExistence type="predicted"/>
<evidence type="ECO:0000256" key="1">
    <source>
        <dbReference type="ARBA" id="ARBA00022468"/>
    </source>
</evidence>
<feature type="domain" description="Rab-GAP TBC" evidence="2">
    <location>
        <begin position="207"/>
        <end position="367"/>
    </location>
</feature>
<dbReference type="GO" id="GO:0005096">
    <property type="term" value="F:GTPase activator activity"/>
    <property type="evidence" value="ECO:0007669"/>
    <property type="project" value="UniProtKB-KW"/>
</dbReference>
<dbReference type="SUPFAM" id="SSF47923">
    <property type="entry name" value="Ypt/Rab-GAP domain of gyp1p"/>
    <property type="match status" value="2"/>
</dbReference>
<dbReference type="AlphaFoldDB" id="A0A821KAZ4"/>
<comment type="caution">
    <text evidence="3">The sequence shown here is derived from an EMBL/GenBank/DDBJ whole genome shotgun (WGS) entry which is preliminary data.</text>
</comment>
<evidence type="ECO:0000313" key="3">
    <source>
        <dbReference type="EMBL" id="CAF4730822.1"/>
    </source>
</evidence>
<protein>
    <recommendedName>
        <fullName evidence="2">Rab-GAP TBC domain-containing protein</fullName>
    </recommendedName>
</protein>
<dbReference type="FunFam" id="1.10.8.270:FF:000064">
    <property type="entry name" value="Small G protein-signaling modulator 1b"/>
    <property type="match status" value="1"/>
</dbReference>
<dbReference type="InterPro" id="IPR035969">
    <property type="entry name" value="Rab-GAP_TBC_sf"/>
</dbReference>
<dbReference type="PANTHER" id="PTHR22957">
    <property type="entry name" value="TBC1 DOMAIN FAMILY MEMBER GTPASE-ACTIVATING PROTEIN"/>
    <property type="match status" value="1"/>
</dbReference>
<dbReference type="PROSITE" id="PS50086">
    <property type="entry name" value="TBC_RABGAP"/>
    <property type="match status" value="1"/>
</dbReference>